<dbReference type="Pfam" id="PF14235">
    <property type="entry name" value="DUF4337"/>
    <property type="match status" value="1"/>
</dbReference>
<feature type="transmembrane region" description="Helical" evidence="1">
    <location>
        <begin position="18"/>
        <end position="35"/>
    </location>
</feature>
<dbReference type="EMBL" id="JACEIB010000027">
    <property type="protein sequence ID" value="MBA2936017.1"/>
    <property type="molecule type" value="Genomic_DNA"/>
</dbReference>
<gene>
    <name evidence="2" type="ORF">HZF05_18200</name>
</gene>
<dbReference type="InterPro" id="IPR025570">
    <property type="entry name" value="DUF4337"/>
</dbReference>
<keyword evidence="1" id="KW-0472">Membrane</keyword>
<comment type="caution">
    <text evidence="2">The sequence shown here is derived from an EMBL/GenBank/DDBJ whole genome shotgun (WGS) entry which is preliminary data.</text>
</comment>
<keyword evidence="1" id="KW-0812">Transmembrane</keyword>
<feature type="transmembrane region" description="Helical" evidence="1">
    <location>
        <begin position="152"/>
        <end position="171"/>
    </location>
</feature>
<reference evidence="2 3" key="1">
    <citation type="submission" date="2020-07" db="EMBL/GenBank/DDBJ databases">
        <authorList>
            <person name="Sun Q."/>
        </authorList>
    </citation>
    <scope>NUCLEOTIDE SEQUENCE [LARGE SCALE GENOMIC DNA]</scope>
    <source>
        <strain evidence="2 3">CGMCC 1.13654</strain>
    </source>
</reference>
<protein>
    <submittedName>
        <fullName evidence="2">DUF4337 family protein</fullName>
    </submittedName>
</protein>
<evidence type="ECO:0000313" key="3">
    <source>
        <dbReference type="Proteomes" id="UP000570166"/>
    </source>
</evidence>
<evidence type="ECO:0000313" key="2">
    <source>
        <dbReference type="EMBL" id="MBA2936017.1"/>
    </source>
</evidence>
<dbReference type="Proteomes" id="UP000570166">
    <property type="component" value="Unassembled WGS sequence"/>
</dbReference>
<organism evidence="2 3">
    <name type="scientific">Sphingomonas chungangi</name>
    <dbReference type="NCBI Taxonomy" id="2683589"/>
    <lineage>
        <taxon>Bacteria</taxon>
        <taxon>Pseudomonadati</taxon>
        <taxon>Pseudomonadota</taxon>
        <taxon>Alphaproteobacteria</taxon>
        <taxon>Sphingomonadales</taxon>
        <taxon>Sphingomonadaceae</taxon>
        <taxon>Sphingomonas</taxon>
    </lineage>
</organism>
<keyword evidence="3" id="KW-1185">Reference proteome</keyword>
<dbReference type="RefSeq" id="WP_160363916.1">
    <property type="nucleotide sequence ID" value="NZ_JACEIB010000027.1"/>
</dbReference>
<proteinExistence type="predicted"/>
<sequence length="181" mass="19193">MSEGIDAPEGNDRRLNRMVATTVVALSVVMAVGKIKDDNIVQAMQADQAAKIDLWGEYQSTQIKAHDQMTAALLLGRLNAVEDSARAAQEAARYKGEASGLKAQAMAAADDYDVQGRRDDQFDLSDGFLSIALAVAAIAALVEGFWVLCVAWGAATLGILFLVAGFAQLPIHPDALVAFLS</sequence>
<dbReference type="AlphaFoldDB" id="A0A838LAG5"/>
<name>A0A838LAG5_9SPHN</name>
<keyword evidence="1" id="KW-1133">Transmembrane helix</keyword>
<accession>A0A838LAG5</accession>
<evidence type="ECO:0000256" key="1">
    <source>
        <dbReference type="SAM" id="Phobius"/>
    </source>
</evidence>